<accession>A0A8T0GMA9</accession>
<protein>
    <submittedName>
        <fullName evidence="1">Uncharacterized protein</fullName>
    </submittedName>
</protein>
<proteinExistence type="predicted"/>
<comment type="caution">
    <text evidence="1">The sequence shown here is derived from an EMBL/GenBank/DDBJ whole genome shotgun (WGS) entry which is preliminary data.</text>
</comment>
<keyword evidence="2" id="KW-1185">Reference proteome</keyword>
<reference evidence="1" key="1">
    <citation type="submission" date="2020-06" db="EMBL/GenBank/DDBJ databases">
        <title>WGS assembly of Ceratodon purpureus strain R40.</title>
        <authorList>
            <person name="Carey S.B."/>
            <person name="Jenkins J."/>
            <person name="Shu S."/>
            <person name="Lovell J.T."/>
            <person name="Sreedasyam A."/>
            <person name="Maumus F."/>
            <person name="Tiley G.P."/>
            <person name="Fernandez-Pozo N."/>
            <person name="Barry K."/>
            <person name="Chen C."/>
            <person name="Wang M."/>
            <person name="Lipzen A."/>
            <person name="Daum C."/>
            <person name="Saski C.A."/>
            <person name="Payton A.C."/>
            <person name="Mcbreen J.C."/>
            <person name="Conrad R.E."/>
            <person name="Kollar L.M."/>
            <person name="Olsson S."/>
            <person name="Huttunen S."/>
            <person name="Landis J.B."/>
            <person name="Wickett N.J."/>
            <person name="Johnson M.G."/>
            <person name="Rensing S.A."/>
            <person name="Grimwood J."/>
            <person name="Schmutz J."/>
            <person name="Mcdaniel S.F."/>
        </authorList>
    </citation>
    <scope>NUCLEOTIDE SEQUENCE</scope>
    <source>
        <strain evidence="1">R40</strain>
    </source>
</reference>
<dbReference type="Proteomes" id="UP000822688">
    <property type="component" value="Chromosome 10"/>
</dbReference>
<dbReference type="AlphaFoldDB" id="A0A8T0GMA9"/>
<gene>
    <name evidence="1" type="ORF">KC19_10G121700</name>
</gene>
<evidence type="ECO:0000313" key="2">
    <source>
        <dbReference type="Proteomes" id="UP000822688"/>
    </source>
</evidence>
<organism evidence="1 2">
    <name type="scientific">Ceratodon purpureus</name>
    <name type="common">Fire moss</name>
    <name type="synonym">Dicranum purpureum</name>
    <dbReference type="NCBI Taxonomy" id="3225"/>
    <lineage>
        <taxon>Eukaryota</taxon>
        <taxon>Viridiplantae</taxon>
        <taxon>Streptophyta</taxon>
        <taxon>Embryophyta</taxon>
        <taxon>Bryophyta</taxon>
        <taxon>Bryophytina</taxon>
        <taxon>Bryopsida</taxon>
        <taxon>Dicranidae</taxon>
        <taxon>Pseudoditrichales</taxon>
        <taxon>Ditrichaceae</taxon>
        <taxon>Ceratodon</taxon>
    </lineage>
</organism>
<sequence>MKPALQSHRPKTPSPIHSFSALSRNQNLSWGRSYSKDHKQRRLTLSSRQLVFESDHHQQVWDARFGISPGENRHRIRRSITLRKKQICVRLGSVGRSGGGSELVGACALEIRLETCDNNKSGNSIAGTPGRFYGI</sequence>
<name>A0A8T0GMA9_CERPU</name>
<dbReference type="EMBL" id="CM026431">
    <property type="protein sequence ID" value="KAG0559665.1"/>
    <property type="molecule type" value="Genomic_DNA"/>
</dbReference>
<evidence type="ECO:0000313" key="1">
    <source>
        <dbReference type="EMBL" id="KAG0559665.1"/>
    </source>
</evidence>